<dbReference type="EMBL" id="VFOU01000002">
    <property type="protein sequence ID" value="TQL72448.1"/>
    <property type="molecule type" value="Genomic_DNA"/>
</dbReference>
<keyword evidence="4 9" id="KW-0159">Chromosome partition</keyword>
<dbReference type="GO" id="GO:0009037">
    <property type="term" value="F:tyrosine-based site-specific recombinase activity"/>
    <property type="evidence" value="ECO:0007669"/>
    <property type="project" value="UniProtKB-UniRule"/>
</dbReference>
<dbReference type="InterPro" id="IPR002104">
    <property type="entry name" value="Integrase_catalytic"/>
</dbReference>
<dbReference type="OrthoDB" id="9801717at2"/>
<comment type="function">
    <text evidence="9">Site-specific tyrosine recombinase, which acts by catalyzing the cutting and rejoining of the recombining DNA molecules. The XerC-XerD complex is essential to convert dimers of the bacterial chromosome into monomers to permit their segregation at cell division. It also contributes to the segregational stability of plasmids.</text>
</comment>
<dbReference type="PANTHER" id="PTHR30349:SF77">
    <property type="entry name" value="TYROSINE RECOMBINASE XERC"/>
    <property type="match status" value="1"/>
</dbReference>
<evidence type="ECO:0000259" key="11">
    <source>
        <dbReference type="PROSITE" id="PS51900"/>
    </source>
</evidence>
<keyword evidence="6 9" id="KW-0238">DNA-binding</keyword>
<gene>
    <name evidence="9" type="primary">xerC</name>
    <name evidence="12" type="ORF">FB556_1098</name>
</gene>
<feature type="domain" description="Tyr recombinase" evidence="10">
    <location>
        <begin position="116"/>
        <end position="309"/>
    </location>
</feature>
<name>A0A543AIP2_9MICC</name>
<accession>A0A543AIP2</accession>
<evidence type="ECO:0000259" key="10">
    <source>
        <dbReference type="PROSITE" id="PS51898"/>
    </source>
</evidence>
<dbReference type="PROSITE" id="PS51900">
    <property type="entry name" value="CB"/>
    <property type="match status" value="1"/>
</dbReference>
<comment type="subunit">
    <text evidence="9">Forms a cyclic heterotetrameric complex composed of two molecules of XerC and two molecules of XerD.</text>
</comment>
<dbReference type="Proteomes" id="UP000319746">
    <property type="component" value="Unassembled WGS sequence"/>
</dbReference>
<dbReference type="GO" id="GO:0005737">
    <property type="term" value="C:cytoplasm"/>
    <property type="evidence" value="ECO:0007669"/>
    <property type="project" value="UniProtKB-SubCell"/>
</dbReference>
<comment type="caution">
    <text evidence="12">The sequence shown here is derived from an EMBL/GenBank/DDBJ whole genome shotgun (WGS) entry which is preliminary data.</text>
</comment>
<evidence type="ECO:0000256" key="2">
    <source>
        <dbReference type="ARBA" id="ARBA00022490"/>
    </source>
</evidence>
<keyword evidence="13" id="KW-1185">Reference proteome</keyword>
<dbReference type="InterPro" id="IPR010998">
    <property type="entry name" value="Integrase_recombinase_N"/>
</dbReference>
<feature type="domain" description="Core-binding (CB)" evidence="11">
    <location>
        <begin position="7"/>
        <end position="95"/>
    </location>
</feature>
<evidence type="ECO:0000313" key="12">
    <source>
        <dbReference type="EMBL" id="TQL72448.1"/>
    </source>
</evidence>
<dbReference type="GO" id="GO:0051301">
    <property type="term" value="P:cell division"/>
    <property type="evidence" value="ECO:0007669"/>
    <property type="project" value="UniProtKB-KW"/>
</dbReference>
<dbReference type="PANTHER" id="PTHR30349">
    <property type="entry name" value="PHAGE INTEGRASE-RELATED"/>
    <property type="match status" value="1"/>
</dbReference>
<evidence type="ECO:0000256" key="1">
    <source>
        <dbReference type="ARBA" id="ARBA00004496"/>
    </source>
</evidence>
<dbReference type="GO" id="GO:0007059">
    <property type="term" value="P:chromosome segregation"/>
    <property type="evidence" value="ECO:0007669"/>
    <property type="project" value="UniProtKB-UniRule"/>
</dbReference>
<evidence type="ECO:0000256" key="3">
    <source>
        <dbReference type="ARBA" id="ARBA00022618"/>
    </source>
</evidence>
<dbReference type="CDD" id="cd00798">
    <property type="entry name" value="INT_XerDC_C"/>
    <property type="match status" value="1"/>
</dbReference>
<evidence type="ECO:0000313" key="13">
    <source>
        <dbReference type="Proteomes" id="UP000319746"/>
    </source>
</evidence>
<evidence type="ECO:0000256" key="6">
    <source>
        <dbReference type="ARBA" id="ARBA00023125"/>
    </source>
</evidence>
<reference evidence="12 13" key="1">
    <citation type="submission" date="2019-06" db="EMBL/GenBank/DDBJ databases">
        <title>Sequencing the genomes of 1000 actinobacteria strains.</title>
        <authorList>
            <person name="Klenk H.-P."/>
        </authorList>
    </citation>
    <scope>NUCLEOTIDE SEQUENCE [LARGE SCALE GENOMIC DNA]</scope>
    <source>
        <strain evidence="12 13">DSM 24083</strain>
    </source>
</reference>
<dbReference type="InterPro" id="IPR004107">
    <property type="entry name" value="Integrase_SAM-like_N"/>
</dbReference>
<feature type="active site" evidence="9">
    <location>
        <position position="261"/>
    </location>
</feature>
<dbReference type="PROSITE" id="PS51898">
    <property type="entry name" value="TYR_RECOMBINASE"/>
    <property type="match status" value="1"/>
</dbReference>
<dbReference type="InterPro" id="IPR011010">
    <property type="entry name" value="DNA_brk_join_enz"/>
</dbReference>
<dbReference type="InterPro" id="IPR044068">
    <property type="entry name" value="CB"/>
</dbReference>
<dbReference type="Gene3D" id="1.10.443.10">
    <property type="entry name" value="Intergrase catalytic core"/>
    <property type="match status" value="1"/>
</dbReference>
<dbReference type="InterPro" id="IPR050090">
    <property type="entry name" value="Tyrosine_recombinase_XerCD"/>
</dbReference>
<keyword evidence="8 9" id="KW-0131">Cell cycle</keyword>
<organism evidence="12 13">
    <name type="scientific">Enteractinococcus coprophilus</name>
    <dbReference type="NCBI Taxonomy" id="1027633"/>
    <lineage>
        <taxon>Bacteria</taxon>
        <taxon>Bacillati</taxon>
        <taxon>Actinomycetota</taxon>
        <taxon>Actinomycetes</taxon>
        <taxon>Micrococcales</taxon>
        <taxon>Micrococcaceae</taxon>
    </lineage>
</organism>
<dbReference type="InterPro" id="IPR013762">
    <property type="entry name" value="Integrase-like_cat_sf"/>
</dbReference>
<feature type="active site" evidence="9">
    <location>
        <position position="287"/>
    </location>
</feature>
<feature type="active site" evidence="9">
    <location>
        <position position="189"/>
    </location>
</feature>
<keyword evidence="7 9" id="KW-0233">DNA recombination</keyword>
<feature type="active site" evidence="9">
    <location>
        <position position="165"/>
    </location>
</feature>
<evidence type="ECO:0000256" key="4">
    <source>
        <dbReference type="ARBA" id="ARBA00022829"/>
    </source>
</evidence>
<dbReference type="InterPro" id="IPR023009">
    <property type="entry name" value="Tyrosine_recombinase_XerC/XerD"/>
</dbReference>
<dbReference type="Pfam" id="PF02899">
    <property type="entry name" value="Phage_int_SAM_1"/>
    <property type="match status" value="1"/>
</dbReference>
<comment type="subcellular location">
    <subcellularLocation>
        <location evidence="1 9">Cytoplasm</location>
    </subcellularLocation>
</comment>
<dbReference type="Pfam" id="PF00589">
    <property type="entry name" value="Phage_integrase"/>
    <property type="match status" value="1"/>
</dbReference>
<dbReference type="SUPFAM" id="SSF56349">
    <property type="entry name" value="DNA breaking-rejoining enzymes"/>
    <property type="match status" value="1"/>
</dbReference>
<sequence>MESRLSAQDTALIDEYCHYLEHQLNRAAHTVKSYRSDLTGLASDLLSEGGAEEVFRHVTLGDLRTWLGRLTRHGMSRPTIARKTTAVRQFMSWLVQQDIREDNPAARLVASKQSSRLPSTLTQSQIRQALDALQTRATSDVENATDPIALRDLAMVEVLYSTGIRVAELEGLDVDDVDFDRAMLKVTGKGDKQRVVPLTAPAVKALEAWLTKGRPEVLADKQQTAAIFLGVRGRRIGVRQIREVVNDMFQKLGDTSASGVHVLRHTAATHLLDGGADLRSVQELLGHESLQTTQLYTHVSIERLRQGYKQAHPRA</sequence>
<evidence type="ECO:0000256" key="9">
    <source>
        <dbReference type="HAMAP-Rule" id="MF_01808"/>
    </source>
</evidence>
<proteinExistence type="inferred from homology"/>
<evidence type="ECO:0000256" key="7">
    <source>
        <dbReference type="ARBA" id="ARBA00023172"/>
    </source>
</evidence>
<dbReference type="RefSeq" id="WP_141865580.1">
    <property type="nucleotide sequence ID" value="NZ_BAABAN010000018.1"/>
</dbReference>
<dbReference type="HAMAP" id="MF_01808">
    <property type="entry name" value="Recomb_XerC_XerD"/>
    <property type="match status" value="1"/>
</dbReference>
<comment type="similarity">
    <text evidence="9">Belongs to the 'phage' integrase family. XerC subfamily.</text>
</comment>
<keyword evidence="5 9" id="KW-0229">DNA integration</keyword>
<keyword evidence="2 9" id="KW-0963">Cytoplasm</keyword>
<feature type="active site" evidence="9">
    <location>
        <position position="264"/>
    </location>
</feature>
<protein>
    <recommendedName>
        <fullName evidence="9">Tyrosine recombinase XerC</fullName>
    </recommendedName>
</protein>
<evidence type="ECO:0000256" key="5">
    <source>
        <dbReference type="ARBA" id="ARBA00022908"/>
    </source>
</evidence>
<feature type="active site" description="O-(3'-phospho-DNA)-tyrosine intermediate" evidence="9">
    <location>
        <position position="296"/>
    </location>
</feature>
<evidence type="ECO:0000256" key="8">
    <source>
        <dbReference type="ARBA" id="ARBA00023306"/>
    </source>
</evidence>
<keyword evidence="3 9" id="KW-0132">Cell division</keyword>
<dbReference type="GO" id="GO:0006313">
    <property type="term" value="P:DNA transposition"/>
    <property type="evidence" value="ECO:0007669"/>
    <property type="project" value="UniProtKB-UniRule"/>
</dbReference>
<dbReference type="Gene3D" id="1.10.150.130">
    <property type="match status" value="1"/>
</dbReference>
<dbReference type="GO" id="GO:0003677">
    <property type="term" value="F:DNA binding"/>
    <property type="evidence" value="ECO:0007669"/>
    <property type="project" value="UniProtKB-UniRule"/>
</dbReference>
<dbReference type="AlphaFoldDB" id="A0A543AIP2"/>